<feature type="region of interest" description="Disordered" evidence="1">
    <location>
        <begin position="95"/>
        <end position="117"/>
    </location>
</feature>
<keyword evidence="2" id="KW-1133">Transmembrane helix</keyword>
<dbReference type="SUPFAM" id="SSF53756">
    <property type="entry name" value="UDP-Glycosyltransferase/glycogen phosphorylase"/>
    <property type="match status" value="1"/>
</dbReference>
<evidence type="ECO:0000313" key="3">
    <source>
        <dbReference type="EMBL" id="MBA8806305.1"/>
    </source>
</evidence>
<keyword evidence="2" id="KW-0812">Transmembrane</keyword>
<dbReference type="Proteomes" id="UP000540568">
    <property type="component" value="Unassembled WGS sequence"/>
</dbReference>
<dbReference type="AlphaFoldDB" id="A0A7W3J4T9"/>
<evidence type="ECO:0000313" key="4">
    <source>
        <dbReference type="Proteomes" id="UP000540568"/>
    </source>
</evidence>
<keyword evidence="4" id="KW-1185">Reference proteome</keyword>
<keyword evidence="2" id="KW-0472">Membrane</keyword>
<accession>A0A7W3J4T9</accession>
<evidence type="ECO:0000256" key="2">
    <source>
        <dbReference type="SAM" id="Phobius"/>
    </source>
</evidence>
<comment type="caution">
    <text evidence="3">The sequence shown here is derived from an EMBL/GenBank/DDBJ whole genome shotgun (WGS) entry which is preliminary data.</text>
</comment>
<organism evidence="3 4">
    <name type="scientific">Promicromonospora sukumoe</name>
    <dbReference type="NCBI Taxonomy" id="88382"/>
    <lineage>
        <taxon>Bacteria</taxon>
        <taxon>Bacillati</taxon>
        <taxon>Actinomycetota</taxon>
        <taxon>Actinomycetes</taxon>
        <taxon>Micrococcales</taxon>
        <taxon>Promicromonosporaceae</taxon>
        <taxon>Promicromonospora</taxon>
    </lineage>
</organism>
<feature type="transmembrane region" description="Helical" evidence="2">
    <location>
        <begin position="12"/>
        <end position="29"/>
    </location>
</feature>
<proteinExistence type="predicted"/>
<evidence type="ECO:0000256" key="1">
    <source>
        <dbReference type="SAM" id="MobiDB-lite"/>
    </source>
</evidence>
<reference evidence="3 4" key="1">
    <citation type="submission" date="2020-07" db="EMBL/GenBank/DDBJ databases">
        <title>Sequencing the genomes of 1000 actinobacteria strains.</title>
        <authorList>
            <person name="Klenk H.-P."/>
        </authorList>
    </citation>
    <scope>NUCLEOTIDE SEQUENCE [LARGE SCALE GENOMIC DNA]</scope>
    <source>
        <strain evidence="3 4">DSM 44121</strain>
    </source>
</reference>
<dbReference type="RefSeq" id="WP_182614059.1">
    <property type="nucleotide sequence ID" value="NZ_BAAATF010000012.1"/>
</dbReference>
<name>A0A7W3J4T9_9MICO</name>
<dbReference type="EMBL" id="JACGWV010000001">
    <property type="protein sequence ID" value="MBA8806305.1"/>
    <property type="molecule type" value="Genomic_DNA"/>
</dbReference>
<protein>
    <recommendedName>
        <fullName evidence="5">UDP-N-acetylglucosamine:LPS N-acetylglucosamine transferase</fullName>
    </recommendedName>
</protein>
<gene>
    <name evidence="3" type="ORF">FHX71_000247</name>
</gene>
<dbReference type="Gene3D" id="3.40.50.2000">
    <property type="entry name" value="Glycogen Phosphorylase B"/>
    <property type="match status" value="1"/>
</dbReference>
<evidence type="ECO:0008006" key="5">
    <source>
        <dbReference type="Google" id="ProtNLM"/>
    </source>
</evidence>
<sequence length="495" mass="53076">MQWLRPVLDRRHVAYAVVAALGLVLLELGDGAWGLVGGAALVVAVLVWAADLQTKSVRRNDVATLRLRRVETDVKALAGSAAYASTTLSAVRTASEQARRAAESGGGSPSAADLERPAGEVTRPRVLFVTSNGSGMGHLTRLMAIAGAGREQFDSVFVSLSTAAEVAALNGFPTTRVESQGASGLTWAEWNRRFARVMRDQISAHRPSAVVFDGVQVFRGVHEAADEAGIPLVWVCRGLWKKSVPREQLHGWRDVVSKVIVPTERPVLPDTTAAPVDDPDIELVDPITLVHPDGLMAKDAAMEHLGLDPSQHHVLIQLGSGALGSRAAQEAAAVAAVRELGPRWVPVVFRSPLAPDRDGGDVRIVREYPMSRLLKAFEFSVTSAGYNTVHENLRLDQPAVYVPDHNMLADDQRARAAAAASAGLGYLAETEDDIVRAVRDLSADDRRHQMVDLLGDHHVGNGAQDAARMVADMTMTGGRPGLAHEFFYGVGAEQK</sequence>